<dbReference type="Gene3D" id="3.40.50.12280">
    <property type="match status" value="1"/>
</dbReference>
<dbReference type="InParanoid" id="D8MB02"/>
<keyword evidence="5" id="KW-0411">Iron-sulfur</keyword>
<proteinExistence type="inferred from homology"/>
<evidence type="ECO:0000256" key="3">
    <source>
        <dbReference type="ARBA" id="ARBA00022967"/>
    </source>
</evidence>
<dbReference type="InterPro" id="IPR006137">
    <property type="entry name" value="NADH_UbQ_OxRdtase-like_20kDa"/>
</dbReference>
<dbReference type="GO" id="GO:0032981">
    <property type="term" value="P:mitochondrial respiratory chain complex I assembly"/>
    <property type="evidence" value="ECO:0007669"/>
    <property type="project" value="TreeGrafter"/>
</dbReference>
<dbReference type="InterPro" id="IPR006138">
    <property type="entry name" value="NADH_UQ_OxRdtase_20Kd_su"/>
</dbReference>
<sequence length="274" mass="30318">MCILSKKNAHITYLHSLFVENATLARFTIFGIPYISIIETSLPLLYPISINSRSMQRIITSAARVASKSAVQSYTKSGLILPGQVLSVWDPSDPTSKQMANYFTHPDQIPVSKGEKLDNAIEAAVTTVDKVIGYCRAGSVFPQTFGLACCAMEMIDASSARFDFERLGMIPRATPRQADLMIVSGTVTNKMAPAIRRLYDQMSEPRYVISMGSCANSGGYYAYSYNVVRGVDRLFPVDYYVPGCPPTADGLLYAILMVMKKLKQQKTYSMFMSK</sequence>
<keyword evidence="2" id="KW-0813">Transport</keyword>
<dbReference type="AlphaFoldDB" id="D8MB02"/>
<dbReference type="OrthoDB" id="268400at2759"/>
<dbReference type="GO" id="GO:0048038">
    <property type="term" value="F:quinone binding"/>
    <property type="evidence" value="ECO:0007669"/>
    <property type="project" value="InterPro"/>
</dbReference>
<feature type="domain" description="NADH:ubiquinone oxidoreductase-like 20kDa subunit" evidence="6">
    <location>
        <begin position="149"/>
        <end position="257"/>
    </location>
</feature>
<organism evidence="7">
    <name type="scientific">Blastocystis hominis</name>
    <dbReference type="NCBI Taxonomy" id="12968"/>
    <lineage>
        <taxon>Eukaryota</taxon>
        <taxon>Sar</taxon>
        <taxon>Stramenopiles</taxon>
        <taxon>Bigyra</taxon>
        <taxon>Opalozoa</taxon>
        <taxon>Opalinata</taxon>
        <taxon>Blastocystidae</taxon>
        <taxon>Blastocystis</taxon>
    </lineage>
</organism>
<dbReference type="GeneID" id="24921859"/>
<evidence type="ECO:0000313" key="7">
    <source>
        <dbReference type="EMBL" id="CBK25241.2"/>
    </source>
</evidence>
<comment type="similarity">
    <text evidence="1 5">Belongs to the complex I 20 kDa subunit family.</text>
</comment>
<dbReference type="Pfam" id="PF01058">
    <property type="entry name" value="Oxidored_q6"/>
    <property type="match status" value="1"/>
</dbReference>
<dbReference type="GO" id="GO:0046872">
    <property type="term" value="F:metal ion binding"/>
    <property type="evidence" value="ECO:0007669"/>
    <property type="project" value="UniProtKB-KW"/>
</dbReference>
<dbReference type="EMBL" id="FN668690">
    <property type="protein sequence ID" value="CBK25241.2"/>
    <property type="molecule type" value="Genomic_DNA"/>
</dbReference>
<evidence type="ECO:0000259" key="6">
    <source>
        <dbReference type="Pfam" id="PF01058"/>
    </source>
</evidence>
<accession>D8MB02</accession>
<evidence type="ECO:0000256" key="2">
    <source>
        <dbReference type="ARBA" id="ARBA00022448"/>
    </source>
</evidence>
<name>D8MB02_BLAHO</name>
<evidence type="ECO:0000256" key="1">
    <source>
        <dbReference type="ARBA" id="ARBA00009173"/>
    </source>
</evidence>
<dbReference type="FunFam" id="3.40.50.12280:FF:000002">
    <property type="entry name" value="NADH-quinone oxidoreductase subunit B"/>
    <property type="match status" value="1"/>
</dbReference>
<dbReference type="PANTHER" id="PTHR11995">
    <property type="entry name" value="NADH DEHYDROGENASE"/>
    <property type="match status" value="1"/>
</dbReference>
<dbReference type="GO" id="GO:0015990">
    <property type="term" value="P:electron transport coupled proton transport"/>
    <property type="evidence" value="ECO:0007669"/>
    <property type="project" value="TreeGrafter"/>
</dbReference>
<evidence type="ECO:0000256" key="5">
    <source>
        <dbReference type="RuleBase" id="RU004464"/>
    </source>
</evidence>
<gene>
    <name evidence="7" type="ORF">GSBLH_T00004858001</name>
</gene>
<keyword evidence="4 5" id="KW-0520">NAD</keyword>
<evidence type="ECO:0000256" key="4">
    <source>
        <dbReference type="ARBA" id="ARBA00023027"/>
    </source>
</evidence>
<dbReference type="GO" id="GO:0045271">
    <property type="term" value="C:respiratory chain complex I"/>
    <property type="evidence" value="ECO:0007669"/>
    <property type="project" value="TreeGrafter"/>
</dbReference>
<dbReference type="NCBIfam" id="NF005012">
    <property type="entry name" value="PRK06411.1"/>
    <property type="match status" value="1"/>
</dbReference>
<dbReference type="NCBIfam" id="TIGR01957">
    <property type="entry name" value="nuoB_fam"/>
    <property type="match status" value="1"/>
</dbReference>
<keyword evidence="3" id="KW-1278">Translocase</keyword>
<dbReference type="Proteomes" id="UP000008312">
    <property type="component" value="Unassembled WGS sequence"/>
</dbReference>
<keyword evidence="5" id="KW-0479">Metal-binding</keyword>
<dbReference type="GO" id="GO:0005739">
    <property type="term" value="C:mitochondrion"/>
    <property type="evidence" value="ECO:0007669"/>
    <property type="project" value="GOC"/>
</dbReference>
<keyword evidence="5" id="KW-0004">4Fe-4S</keyword>
<keyword evidence="8" id="KW-1185">Reference proteome</keyword>
<dbReference type="GO" id="GO:0009060">
    <property type="term" value="P:aerobic respiration"/>
    <property type="evidence" value="ECO:0007669"/>
    <property type="project" value="TreeGrafter"/>
</dbReference>
<dbReference type="PROSITE" id="PS01150">
    <property type="entry name" value="COMPLEX1_20K"/>
    <property type="match status" value="1"/>
</dbReference>
<keyword evidence="5" id="KW-0408">Iron</keyword>
<protein>
    <recommendedName>
        <fullName evidence="6">NADH:ubiquinone oxidoreductase-like 20kDa subunit domain-containing protein</fullName>
    </recommendedName>
</protein>
<dbReference type="GO" id="GO:0051539">
    <property type="term" value="F:4 iron, 4 sulfur cluster binding"/>
    <property type="evidence" value="ECO:0007669"/>
    <property type="project" value="UniProtKB-KW"/>
</dbReference>
<dbReference type="SUPFAM" id="SSF56770">
    <property type="entry name" value="HydA/Nqo6-like"/>
    <property type="match status" value="1"/>
</dbReference>
<evidence type="ECO:0000313" key="8">
    <source>
        <dbReference type="Proteomes" id="UP000008312"/>
    </source>
</evidence>
<dbReference type="PANTHER" id="PTHR11995:SF14">
    <property type="entry name" value="NADH DEHYDROGENASE [UBIQUINONE] IRON-SULFUR PROTEIN 7, MITOCHONDRIAL"/>
    <property type="match status" value="1"/>
</dbReference>
<reference evidence="7" key="1">
    <citation type="submission" date="2010-02" db="EMBL/GenBank/DDBJ databases">
        <title>Sequencing and annotation of the Blastocystis hominis genome.</title>
        <authorList>
            <person name="Wincker P."/>
        </authorList>
    </citation>
    <scope>NUCLEOTIDE SEQUENCE</scope>
    <source>
        <strain evidence="7">Singapore isolate B</strain>
    </source>
</reference>
<dbReference type="RefSeq" id="XP_012899289.1">
    <property type="nucleotide sequence ID" value="XM_013043835.1"/>
</dbReference>
<dbReference type="GO" id="GO:0008137">
    <property type="term" value="F:NADH dehydrogenase (ubiquinone) activity"/>
    <property type="evidence" value="ECO:0007669"/>
    <property type="project" value="InterPro"/>
</dbReference>